<name>A0A0F9TBE2_9ZZZZ</name>
<accession>A0A0F9TBE2</accession>
<proteinExistence type="predicted"/>
<dbReference type="EMBL" id="LAZR01000295">
    <property type="protein sequence ID" value="KKN76494.1"/>
    <property type="molecule type" value="Genomic_DNA"/>
</dbReference>
<organism evidence="1">
    <name type="scientific">marine sediment metagenome</name>
    <dbReference type="NCBI Taxonomy" id="412755"/>
    <lineage>
        <taxon>unclassified sequences</taxon>
        <taxon>metagenomes</taxon>
        <taxon>ecological metagenomes</taxon>
    </lineage>
</organism>
<gene>
    <name evidence="1" type="ORF">LCGC14_0370030</name>
</gene>
<sequence>MKVYKLTDEKGQTYNNTQWGEGITHEIGVNSNELCSEQVIHCYRDPLIAVLANPIHARFEEYILWECEAGNIVSEDALKAGCKILTSLRRIKAPTVNKAQRIRWGILCALEVYNDDAFAAWASAWLDKSDRTAGAAERAAWVAAGAAARAAGAAARAAGAAAGAAEGTAGVAWAAEGAAGAAWAAEGAAGVAGAAIDILALANKAMEEE</sequence>
<protein>
    <submittedName>
        <fullName evidence="1">Uncharacterized protein</fullName>
    </submittedName>
</protein>
<comment type="caution">
    <text evidence="1">The sequence shown here is derived from an EMBL/GenBank/DDBJ whole genome shotgun (WGS) entry which is preliminary data.</text>
</comment>
<evidence type="ECO:0000313" key="1">
    <source>
        <dbReference type="EMBL" id="KKN76494.1"/>
    </source>
</evidence>
<reference evidence="1" key="1">
    <citation type="journal article" date="2015" name="Nature">
        <title>Complex archaea that bridge the gap between prokaryotes and eukaryotes.</title>
        <authorList>
            <person name="Spang A."/>
            <person name="Saw J.H."/>
            <person name="Jorgensen S.L."/>
            <person name="Zaremba-Niedzwiedzka K."/>
            <person name="Martijn J."/>
            <person name="Lind A.E."/>
            <person name="van Eijk R."/>
            <person name="Schleper C."/>
            <person name="Guy L."/>
            <person name="Ettema T.J."/>
        </authorList>
    </citation>
    <scope>NUCLEOTIDE SEQUENCE</scope>
</reference>
<dbReference type="AlphaFoldDB" id="A0A0F9TBE2"/>